<dbReference type="Proteomes" id="UP000037146">
    <property type="component" value="Unassembled WGS sequence"/>
</dbReference>
<keyword evidence="2" id="KW-0520">NAD</keyword>
<comment type="caution">
    <text evidence="6">The sequence shown here is derived from an EMBL/GenBank/DDBJ whole genome shotgun (WGS) entry which is preliminary data.</text>
</comment>
<comment type="catalytic activity">
    <reaction evidence="3">
        <text>D-mannitol 1-phosphate + NAD(+) = beta-D-fructose 6-phosphate + NADH + H(+)</text>
        <dbReference type="Rhea" id="RHEA:19661"/>
        <dbReference type="ChEBI" id="CHEBI:15378"/>
        <dbReference type="ChEBI" id="CHEBI:57540"/>
        <dbReference type="ChEBI" id="CHEBI:57634"/>
        <dbReference type="ChEBI" id="CHEBI:57945"/>
        <dbReference type="ChEBI" id="CHEBI:61381"/>
        <dbReference type="EC" id="1.1.1.17"/>
    </reaction>
</comment>
<dbReference type="InterPro" id="IPR000669">
    <property type="entry name" value="Mannitol_DH"/>
</dbReference>
<dbReference type="STRING" id="1679170.AC625_11010"/>
<evidence type="ECO:0000259" key="4">
    <source>
        <dbReference type="Pfam" id="PF01232"/>
    </source>
</evidence>
<name>A0A0K9GUT0_9BACI</name>
<dbReference type="RefSeq" id="WP_049681330.1">
    <property type="nucleotide sequence ID" value="NZ_LFZW01000001.1"/>
</dbReference>
<keyword evidence="1" id="KW-0560">Oxidoreductase</keyword>
<evidence type="ECO:0000256" key="3">
    <source>
        <dbReference type="ARBA" id="ARBA00048615"/>
    </source>
</evidence>
<dbReference type="InterPro" id="IPR013118">
    <property type="entry name" value="Mannitol_DH_C"/>
</dbReference>
<keyword evidence="7" id="KW-1185">Reference proteome</keyword>
<dbReference type="InterPro" id="IPR013328">
    <property type="entry name" value="6PGD_dom2"/>
</dbReference>
<evidence type="ECO:0000313" key="7">
    <source>
        <dbReference type="Proteomes" id="UP000037146"/>
    </source>
</evidence>
<dbReference type="PANTHER" id="PTHR30524:SF0">
    <property type="entry name" value="ALTRONATE OXIDOREDUCTASE-RELATED"/>
    <property type="match status" value="1"/>
</dbReference>
<dbReference type="PATRIC" id="fig|1679170.3.peg.2467"/>
<sequence length="363" mass="41575">MTTKTIVHFGAGALGRGLVVPLLEESNYDVVLVDVDEKLIAEINREGGYPLFNTDVENDKQHRFVKVKAAVSPIADKESLQCYLSEANVITTSVRRENLIHIGRTLLELLQPGEEKVILCAENIEHAGQFFKEILKGLEKENNREIIPYLTIPDTVVDRICATSWPDNLTAMTENFYEFSVDQRQLSKTNIELIPAIVDLEGAFARKRLMVNTFADASAFLALAKGKTYLHEAIIDPEIQQTLYPYFNSFQSLLVQKYDYRVNELIKWQEVYRKRLSNNGIERELLTVARNLWAKMTLEERFLWPIVELMKLGEDVEDSISVLVDLIKASTHETGETLQPKLEKLWKKGEYGTEIYRLASKYL</sequence>
<dbReference type="InterPro" id="IPR036291">
    <property type="entry name" value="NAD(P)-bd_dom_sf"/>
</dbReference>
<dbReference type="EMBL" id="LFZW01000001">
    <property type="protein sequence ID" value="KMY49977.1"/>
    <property type="molecule type" value="Genomic_DNA"/>
</dbReference>
<dbReference type="Gene3D" id="3.40.50.720">
    <property type="entry name" value="NAD(P)-binding Rossmann-like Domain"/>
    <property type="match status" value="1"/>
</dbReference>
<evidence type="ECO:0000256" key="2">
    <source>
        <dbReference type="ARBA" id="ARBA00023027"/>
    </source>
</evidence>
<dbReference type="PANTHER" id="PTHR30524">
    <property type="entry name" value="MANNITOL-1-PHOSPHATE 5-DEHYDROGENASE"/>
    <property type="match status" value="1"/>
</dbReference>
<accession>A0A0K9GUT0</accession>
<organism evidence="6 7">
    <name type="scientific">Peribacillus loiseleuriae</name>
    <dbReference type="NCBI Taxonomy" id="1679170"/>
    <lineage>
        <taxon>Bacteria</taxon>
        <taxon>Bacillati</taxon>
        <taxon>Bacillota</taxon>
        <taxon>Bacilli</taxon>
        <taxon>Bacillales</taxon>
        <taxon>Bacillaceae</taxon>
        <taxon>Peribacillus</taxon>
    </lineage>
</organism>
<dbReference type="SUPFAM" id="SSF48179">
    <property type="entry name" value="6-phosphogluconate dehydrogenase C-terminal domain-like"/>
    <property type="match status" value="1"/>
</dbReference>
<protein>
    <recommendedName>
        <fullName evidence="8">Mannitol-1-phosphate 5-dehydrogenase</fullName>
    </recommendedName>
</protein>
<reference evidence="7" key="1">
    <citation type="submission" date="2015-07" db="EMBL/GenBank/DDBJ databases">
        <title>Genome sequencing project for genomic taxonomy and phylogenomics of Bacillus-like bacteria.</title>
        <authorList>
            <person name="Liu B."/>
            <person name="Wang J."/>
            <person name="Zhu Y."/>
            <person name="Liu G."/>
            <person name="Chen Q."/>
            <person name="Chen Z."/>
            <person name="Lan J."/>
            <person name="Che J."/>
            <person name="Ge C."/>
            <person name="Shi H."/>
            <person name="Pan Z."/>
            <person name="Liu X."/>
        </authorList>
    </citation>
    <scope>NUCLEOTIDE SEQUENCE [LARGE SCALE GENOMIC DNA]</scope>
    <source>
        <strain evidence="7">FJAT-27997</strain>
    </source>
</reference>
<evidence type="ECO:0000313" key="6">
    <source>
        <dbReference type="EMBL" id="KMY49977.1"/>
    </source>
</evidence>
<dbReference type="Gene3D" id="1.10.1040.10">
    <property type="entry name" value="N-(1-d-carboxylethyl)-l-norvaline Dehydrogenase, domain 2"/>
    <property type="match status" value="1"/>
</dbReference>
<dbReference type="AlphaFoldDB" id="A0A0K9GUT0"/>
<evidence type="ECO:0000256" key="1">
    <source>
        <dbReference type="ARBA" id="ARBA00023002"/>
    </source>
</evidence>
<dbReference type="InterPro" id="IPR013131">
    <property type="entry name" value="Mannitol_DH_N"/>
</dbReference>
<dbReference type="Pfam" id="PF08125">
    <property type="entry name" value="Mannitol_dh_C"/>
    <property type="match status" value="1"/>
</dbReference>
<dbReference type="Pfam" id="PF01232">
    <property type="entry name" value="Mannitol_dh"/>
    <property type="match status" value="1"/>
</dbReference>
<evidence type="ECO:0000259" key="5">
    <source>
        <dbReference type="Pfam" id="PF08125"/>
    </source>
</evidence>
<gene>
    <name evidence="6" type="ORF">AC625_11010</name>
</gene>
<dbReference type="PRINTS" id="PR00084">
    <property type="entry name" value="MTLDHDRGNASE"/>
</dbReference>
<dbReference type="SUPFAM" id="SSF51735">
    <property type="entry name" value="NAD(P)-binding Rossmann-fold domains"/>
    <property type="match status" value="1"/>
</dbReference>
<dbReference type="GO" id="GO:0008926">
    <property type="term" value="F:mannitol-1-phosphate 5-dehydrogenase activity"/>
    <property type="evidence" value="ECO:0007669"/>
    <property type="project" value="UniProtKB-EC"/>
</dbReference>
<feature type="domain" description="Mannitol dehydrogenase C-terminal" evidence="5">
    <location>
        <begin position="205"/>
        <end position="318"/>
    </location>
</feature>
<dbReference type="InterPro" id="IPR008927">
    <property type="entry name" value="6-PGluconate_DH-like_C_sf"/>
</dbReference>
<evidence type="ECO:0008006" key="8">
    <source>
        <dbReference type="Google" id="ProtNLM"/>
    </source>
</evidence>
<dbReference type="GO" id="GO:0005829">
    <property type="term" value="C:cytosol"/>
    <property type="evidence" value="ECO:0007669"/>
    <property type="project" value="TreeGrafter"/>
</dbReference>
<feature type="domain" description="Mannitol dehydrogenase N-terminal" evidence="4">
    <location>
        <begin position="5"/>
        <end position="193"/>
    </location>
</feature>
<dbReference type="GO" id="GO:0019592">
    <property type="term" value="P:mannitol catabolic process"/>
    <property type="evidence" value="ECO:0007669"/>
    <property type="project" value="TreeGrafter"/>
</dbReference>
<dbReference type="OrthoDB" id="271711at2"/>
<proteinExistence type="predicted"/>